<accession>A0A0F5IYF1</accession>
<dbReference type="PATRIC" id="fig|1203610.3.peg.4269"/>
<proteinExistence type="predicted"/>
<dbReference type="PROSITE" id="PS51257">
    <property type="entry name" value="PROKAR_LIPOPROTEIN"/>
    <property type="match status" value="1"/>
</dbReference>
<dbReference type="CDD" id="cd13120">
    <property type="entry name" value="BF2867_like_N"/>
    <property type="match status" value="1"/>
</dbReference>
<evidence type="ECO:0000313" key="2">
    <source>
        <dbReference type="EMBL" id="KKB50656.1"/>
    </source>
</evidence>
<dbReference type="HOGENOM" id="CLU_068624_0_0_10"/>
<protein>
    <recommendedName>
        <fullName evidence="4">Fimbrillin family protein</fullName>
    </recommendedName>
</protein>
<dbReference type="AlphaFoldDB" id="A0A0F5IYF1"/>
<evidence type="ECO:0000256" key="1">
    <source>
        <dbReference type="SAM" id="SignalP"/>
    </source>
</evidence>
<comment type="caution">
    <text evidence="2">The sequence shown here is derived from an EMBL/GenBank/DDBJ whole genome shotgun (WGS) entry which is preliminary data.</text>
</comment>
<gene>
    <name evidence="2" type="ORF">HMPREF1536_04195</name>
</gene>
<organism evidence="2 3">
    <name type="scientific">Parabacteroides gordonii MS-1 = DSM 23371</name>
    <dbReference type="NCBI Taxonomy" id="1203610"/>
    <lineage>
        <taxon>Bacteria</taxon>
        <taxon>Pseudomonadati</taxon>
        <taxon>Bacteroidota</taxon>
        <taxon>Bacteroidia</taxon>
        <taxon>Bacteroidales</taxon>
        <taxon>Tannerellaceae</taxon>
        <taxon>Parabacteroides</taxon>
    </lineage>
</organism>
<feature type="signal peptide" evidence="1">
    <location>
        <begin position="1"/>
        <end position="20"/>
    </location>
</feature>
<dbReference type="Proteomes" id="UP000033035">
    <property type="component" value="Unassembled WGS sequence"/>
</dbReference>
<feature type="chain" id="PRO_5002488720" description="Fimbrillin family protein" evidence="1">
    <location>
        <begin position="21"/>
        <end position="344"/>
    </location>
</feature>
<keyword evidence="1" id="KW-0732">Signal</keyword>
<evidence type="ECO:0008006" key="4">
    <source>
        <dbReference type="Google" id="ProtNLM"/>
    </source>
</evidence>
<sequence length="344" mass="36161">MKKILSMAALALVMAGCSNDDENVKIDNGEASNAVAIQISQKVAGVESKAAITPGSTMQAVIVMVDEKEDTGNPDFDAFTPKTENTLKGTKLENDGNRATVATTQFEAKTSAEAITLTPKLYYPITGDNTDKNSYLFGVSPSGAVAGTSVTFNEKDGLQDVMYAAKVDAGTNTTHNSVSPLEFKHKTTQLTFVAKLSGELTGSDWNGQKVVVKSIVIQSAKVPSSLNFSDGTVTWTAGANLSVAGCNTELTTSICSPSVPVMVQPTSGIKVNLELSVNGVIKWYNNLTIKNSANNGDLTTKEAESHEITFTITPPKTADDAVAIAPTAKIVDWTVGEAGNVTIK</sequence>
<name>A0A0F5IYF1_9BACT</name>
<evidence type="ECO:0000313" key="3">
    <source>
        <dbReference type="Proteomes" id="UP000033035"/>
    </source>
</evidence>
<dbReference type="STRING" id="1203610.HMPREF1536_04195"/>
<reference evidence="2 3" key="1">
    <citation type="submission" date="2013-04" db="EMBL/GenBank/DDBJ databases">
        <title>The Genome Sequence of Parabacteroides gordonii DSM 23371.</title>
        <authorList>
            <consortium name="The Broad Institute Genomics Platform"/>
            <person name="Earl A."/>
            <person name="Ward D."/>
            <person name="Feldgarden M."/>
            <person name="Gevers D."/>
            <person name="Martens E."/>
            <person name="Sakamoto M."/>
            <person name="Benno Y."/>
            <person name="Suzuki N."/>
            <person name="Matsunaga N."/>
            <person name="Koshihara K."/>
            <person name="Seki M."/>
            <person name="Komiya H."/>
            <person name="Walker B."/>
            <person name="Young S."/>
            <person name="Zeng Q."/>
            <person name="Gargeya S."/>
            <person name="Fitzgerald M."/>
            <person name="Haas B."/>
            <person name="Abouelleil A."/>
            <person name="Allen A.W."/>
            <person name="Alvarado L."/>
            <person name="Arachchi H.M."/>
            <person name="Berlin A.M."/>
            <person name="Chapman S.B."/>
            <person name="Gainer-Dewar J."/>
            <person name="Goldberg J."/>
            <person name="Griggs A."/>
            <person name="Gujja S."/>
            <person name="Hansen M."/>
            <person name="Howarth C."/>
            <person name="Imamovic A."/>
            <person name="Ireland A."/>
            <person name="Larimer J."/>
            <person name="McCowan C."/>
            <person name="Murphy C."/>
            <person name="Pearson M."/>
            <person name="Poon T.W."/>
            <person name="Priest M."/>
            <person name="Roberts A."/>
            <person name="Saif S."/>
            <person name="Shea T."/>
            <person name="Sisk P."/>
            <person name="Sykes S."/>
            <person name="Wortman J."/>
            <person name="Nusbaum C."/>
            <person name="Birren B."/>
        </authorList>
    </citation>
    <scope>NUCLEOTIDE SEQUENCE [LARGE SCALE GENOMIC DNA]</scope>
    <source>
        <strain evidence="2 3">MS-1</strain>
    </source>
</reference>
<keyword evidence="3" id="KW-1185">Reference proteome</keyword>
<dbReference type="EMBL" id="AQHW01000020">
    <property type="protein sequence ID" value="KKB50656.1"/>
    <property type="molecule type" value="Genomic_DNA"/>
</dbReference>